<dbReference type="NCBIfam" id="TIGR00254">
    <property type="entry name" value="GGDEF"/>
    <property type="match status" value="1"/>
</dbReference>
<evidence type="ECO:0000259" key="2">
    <source>
        <dbReference type="PROSITE" id="PS50887"/>
    </source>
</evidence>
<dbReference type="AlphaFoldDB" id="A0A964W1G0"/>
<dbReference type="GO" id="GO:0043709">
    <property type="term" value="P:cell adhesion involved in single-species biofilm formation"/>
    <property type="evidence" value="ECO:0007669"/>
    <property type="project" value="TreeGrafter"/>
</dbReference>
<feature type="transmembrane region" description="Helical" evidence="1">
    <location>
        <begin position="62"/>
        <end position="80"/>
    </location>
</feature>
<feature type="transmembrane region" description="Helical" evidence="1">
    <location>
        <begin position="31"/>
        <end position="55"/>
    </location>
</feature>
<name>A0A964W1G0_9CLOT</name>
<dbReference type="Gene3D" id="3.30.70.270">
    <property type="match status" value="1"/>
</dbReference>
<dbReference type="SMART" id="SM00267">
    <property type="entry name" value="GGDEF"/>
    <property type="match status" value="1"/>
</dbReference>
<feature type="transmembrane region" description="Helical" evidence="1">
    <location>
        <begin position="92"/>
        <end position="111"/>
    </location>
</feature>
<dbReference type="PANTHER" id="PTHR45138">
    <property type="entry name" value="REGULATORY COMPONENTS OF SENSORY TRANSDUCTION SYSTEM"/>
    <property type="match status" value="1"/>
</dbReference>
<keyword evidence="1" id="KW-0472">Membrane</keyword>
<feature type="transmembrane region" description="Helical" evidence="1">
    <location>
        <begin position="192"/>
        <end position="208"/>
    </location>
</feature>
<dbReference type="GO" id="GO:0005886">
    <property type="term" value="C:plasma membrane"/>
    <property type="evidence" value="ECO:0007669"/>
    <property type="project" value="TreeGrafter"/>
</dbReference>
<dbReference type="InterPro" id="IPR000160">
    <property type="entry name" value="GGDEF_dom"/>
</dbReference>
<keyword evidence="1" id="KW-1133">Transmembrane helix</keyword>
<accession>A0A964W1G0</accession>
<reference evidence="3" key="1">
    <citation type="submission" date="2019-12" db="EMBL/GenBank/DDBJ databases">
        <title>Microbes associate with the intestines of laboratory mice.</title>
        <authorList>
            <person name="Navarre W."/>
            <person name="Wong E."/>
        </authorList>
    </citation>
    <scope>NUCLEOTIDE SEQUENCE</scope>
    <source>
        <strain evidence="3">NM79_F5</strain>
    </source>
</reference>
<dbReference type="EMBL" id="WSRQ01000008">
    <property type="protein sequence ID" value="MVX63441.1"/>
    <property type="molecule type" value="Genomic_DNA"/>
</dbReference>
<dbReference type="Proteomes" id="UP000656077">
    <property type="component" value="Unassembled WGS sequence"/>
</dbReference>
<feature type="transmembrane region" description="Helical" evidence="1">
    <location>
        <begin position="214"/>
        <end position="230"/>
    </location>
</feature>
<dbReference type="PANTHER" id="PTHR45138:SF9">
    <property type="entry name" value="DIGUANYLATE CYCLASE DGCM-RELATED"/>
    <property type="match status" value="1"/>
</dbReference>
<dbReference type="PROSITE" id="PS50887">
    <property type="entry name" value="GGDEF"/>
    <property type="match status" value="1"/>
</dbReference>
<proteinExistence type="predicted"/>
<dbReference type="CDD" id="cd01949">
    <property type="entry name" value="GGDEF"/>
    <property type="match status" value="1"/>
</dbReference>
<feature type="domain" description="GGDEF" evidence="2">
    <location>
        <begin position="260"/>
        <end position="403"/>
    </location>
</feature>
<organism evidence="3 4">
    <name type="scientific">Clostridium chromiireducens</name>
    <dbReference type="NCBI Taxonomy" id="225345"/>
    <lineage>
        <taxon>Bacteria</taxon>
        <taxon>Bacillati</taxon>
        <taxon>Bacillota</taxon>
        <taxon>Clostridia</taxon>
        <taxon>Eubacteriales</taxon>
        <taxon>Clostridiaceae</taxon>
        <taxon>Clostridium</taxon>
    </lineage>
</organism>
<gene>
    <name evidence="3" type="ORF">GKZ28_07020</name>
</gene>
<keyword evidence="1" id="KW-0812">Transmembrane</keyword>
<evidence type="ECO:0000256" key="1">
    <source>
        <dbReference type="SAM" id="Phobius"/>
    </source>
</evidence>
<evidence type="ECO:0000313" key="4">
    <source>
        <dbReference type="Proteomes" id="UP000656077"/>
    </source>
</evidence>
<dbReference type="InterPro" id="IPR043128">
    <property type="entry name" value="Rev_trsase/Diguanyl_cyclase"/>
</dbReference>
<comment type="caution">
    <text evidence="3">The sequence shown here is derived from an EMBL/GenBank/DDBJ whole genome shotgun (WGS) entry which is preliminary data.</text>
</comment>
<dbReference type="InterPro" id="IPR050469">
    <property type="entry name" value="Diguanylate_Cyclase"/>
</dbReference>
<feature type="transmembrane region" description="Helical" evidence="1">
    <location>
        <begin position="166"/>
        <end position="185"/>
    </location>
</feature>
<dbReference type="InterPro" id="IPR029787">
    <property type="entry name" value="Nucleotide_cyclase"/>
</dbReference>
<feature type="transmembrane region" description="Helical" evidence="1">
    <location>
        <begin position="123"/>
        <end position="146"/>
    </location>
</feature>
<dbReference type="PROSITE" id="PS51257">
    <property type="entry name" value="PROKAR_LIPOPROTEIN"/>
    <property type="match status" value="1"/>
</dbReference>
<evidence type="ECO:0000313" key="3">
    <source>
        <dbReference type="EMBL" id="MVX63441.1"/>
    </source>
</evidence>
<dbReference type="GO" id="GO:0052621">
    <property type="term" value="F:diguanylate cyclase activity"/>
    <property type="evidence" value="ECO:0007669"/>
    <property type="project" value="TreeGrafter"/>
</dbReference>
<dbReference type="SUPFAM" id="SSF55073">
    <property type="entry name" value="Nucleotide cyclase"/>
    <property type="match status" value="1"/>
</dbReference>
<protein>
    <submittedName>
        <fullName evidence="3">Diguanylate cyclase</fullName>
    </submittedName>
</protein>
<sequence length="403" mass="45549">MKNAFKTVLSYITYIIIILGCYYLIKKIPSFSPPVILVIKYSSYIIFALGILLSVRFNKGRVFLIILMLTLFELLLNYYIEFSIDEDKYSQILYPILCILIPLNIGIISQLKERGLFSLWGQIRMLFILIEMFIIYKITVSNTLLIQELLTYKFINTSIFKTVIPQIALLIFLLSILVFIIKAYLRRSSFEVRLIGVIISVFAALYYIDDKLSFSIFLSAAGIILAISIIEDSYSMAYQDELTGIPSRRALREDLMKLGNKYVIAMLDIDFFKKFNDTYGHDVGDDVLKLVASNLVQVTGGGKAYRYGGEEFTILFPGKSISDAIPHLESLKEQVSKAGYTRKPSKSKGSKAKKTSSSSQLFVTISIGACEKSTKFKDANDVIKGADKALYRAKKKGRNCVSK</sequence>
<feature type="transmembrane region" description="Helical" evidence="1">
    <location>
        <begin position="7"/>
        <end position="25"/>
    </location>
</feature>
<dbReference type="GO" id="GO:1902201">
    <property type="term" value="P:negative regulation of bacterial-type flagellum-dependent cell motility"/>
    <property type="evidence" value="ECO:0007669"/>
    <property type="project" value="TreeGrafter"/>
</dbReference>
<dbReference type="Pfam" id="PF00990">
    <property type="entry name" value="GGDEF"/>
    <property type="match status" value="1"/>
</dbReference>